<reference evidence="2 3" key="1">
    <citation type="journal article" date="2023" name="Nucleic Acids Res.">
        <title>The hologenome of Daphnia magna reveals possible DNA methylation and microbiome-mediated evolution of the host genome.</title>
        <authorList>
            <person name="Chaturvedi A."/>
            <person name="Li X."/>
            <person name="Dhandapani V."/>
            <person name="Marshall H."/>
            <person name="Kissane S."/>
            <person name="Cuenca-Cambronero M."/>
            <person name="Asole G."/>
            <person name="Calvet F."/>
            <person name="Ruiz-Romero M."/>
            <person name="Marangio P."/>
            <person name="Guigo R."/>
            <person name="Rago D."/>
            <person name="Mirbahai L."/>
            <person name="Eastwood N."/>
            <person name="Colbourne J.K."/>
            <person name="Zhou J."/>
            <person name="Mallon E."/>
            <person name="Orsini L."/>
        </authorList>
    </citation>
    <scope>NUCLEOTIDE SEQUENCE [LARGE SCALE GENOMIC DNA]</scope>
    <source>
        <strain evidence="2">LRV0_1</strain>
    </source>
</reference>
<sequence>MNSTCGVKIPSTITTEHSPKTTTTTATTKGNAECGLEERRVKMLWLTTSRQIAADLSLPTV</sequence>
<organism evidence="2 3">
    <name type="scientific">Daphnia magna</name>
    <dbReference type="NCBI Taxonomy" id="35525"/>
    <lineage>
        <taxon>Eukaryota</taxon>
        <taxon>Metazoa</taxon>
        <taxon>Ecdysozoa</taxon>
        <taxon>Arthropoda</taxon>
        <taxon>Crustacea</taxon>
        <taxon>Branchiopoda</taxon>
        <taxon>Diplostraca</taxon>
        <taxon>Cladocera</taxon>
        <taxon>Anomopoda</taxon>
        <taxon>Daphniidae</taxon>
        <taxon>Daphnia</taxon>
    </lineage>
</organism>
<dbReference type="EMBL" id="JAOYFB010000005">
    <property type="protein sequence ID" value="KAK4016438.1"/>
    <property type="molecule type" value="Genomic_DNA"/>
</dbReference>
<evidence type="ECO:0000256" key="1">
    <source>
        <dbReference type="SAM" id="MobiDB-lite"/>
    </source>
</evidence>
<proteinExistence type="predicted"/>
<feature type="region of interest" description="Disordered" evidence="1">
    <location>
        <begin position="1"/>
        <end position="31"/>
    </location>
</feature>
<dbReference type="Proteomes" id="UP001234178">
    <property type="component" value="Unassembled WGS sequence"/>
</dbReference>
<accession>A0ABQ9ZU41</accession>
<name>A0ABQ9ZU41_9CRUS</name>
<feature type="compositionally biased region" description="Low complexity" evidence="1">
    <location>
        <begin position="12"/>
        <end position="28"/>
    </location>
</feature>
<evidence type="ECO:0000313" key="2">
    <source>
        <dbReference type="EMBL" id="KAK4016438.1"/>
    </source>
</evidence>
<comment type="caution">
    <text evidence="2">The sequence shown here is derived from an EMBL/GenBank/DDBJ whole genome shotgun (WGS) entry which is preliminary data.</text>
</comment>
<protein>
    <submittedName>
        <fullName evidence="2">Uncharacterized protein</fullName>
    </submittedName>
</protein>
<evidence type="ECO:0000313" key="3">
    <source>
        <dbReference type="Proteomes" id="UP001234178"/>
    </source>
</evidence>
<keyword evidence="3" id="KW-1185">Reference proteome</keyword>
<gene>
    <name evidence="2" type="ORF">OUZ56_031389</name>
</gene>